<dbReference type="SMART" id="SM00184">
    <property type="entry name" value="RING"/>
    <property type="match status" value="1"/>
</dbReference>
<accession>E4X5Y5</accession>
<dbReference type="SUPFAM" id="SSF57850">
    <property type="entry name" value="RING/U-box"/>
    <property type="match status" value="1"/>
</dbReference>
<dbReference type="PROSITE" id="PS50089">
    <property type="entry name" value="ZF_RING_2"/>
    <property type="match status" value="1"/>
</dbReference>
<reference evidence="11" key="1">
    <citation type="journal article" date="2010" name="Science">
        <title>Plasticity of animal genome architecture unmasked by rapid evolution of a pelagic tunicate.</title>
        <authorList>
            <person name="Denoeud F."/>
            <person name="Henriet S."/>
            <person name="Mungpakdee S."/>
            <person name="Aury J.M."/>
            <person name="Da Silva C."/>
            <person name="Brinkmann H."/>
            <person name="Mikhaleva J."/>
            <person name="Olsen L.C."/>
            <person name="Jubin C."/>
            <person name="Canestro C."/>
            <person name="Bouquet J.M."/>
            <person name="Danks G."/>
            <person name="Poulain J."/>
            <person name="Campsteijn C."/>
            <person name="Adamski M."/>
            <person name="Cross I."/>
            <person name="Yadetie F."/>
            <person name="Muffato M."/>
            <person name="Louis A."/>
            <person name="Butcher S."/>
            <person name="Tsagkogeorga G."/>
            <person name="Konrad A."/>
            <person name="Singh S."/>
            <person name="Jensen M.F."/>
            <person name="Cong E.H."/>
            <person name="Eikeseth-Otteraa H."/>
            <person name="Noel B."/>
            <person name="Anthouard V."/>
            <person name="Porcel B.M."/>
            <person name="Kachouri-Lafond R."/>
            <person name="Nishino A."/>
            <person name="Ugolini M."/>
            <person name="Chourrout P."/>
            <person name="Nishida H."/>
            <person name="Aasland R."/>
            <person name="Huzurbazar S."/>
            <person name="Westhof E."/>
            <person name="Delsuc F."/>
            <person name="Lehrach H."/>
            <person name="Reinhardt R."/>
            <person name="Weissenbach J."/>
            <person name="Roy S.W."/>
            <person name="Artiguenave F."/>
            <person name="Postlethwait J.H."/>
            <person name="Manak J.R."/>
            <person name="Thompson E.M."/>
            <person name="Jaillon O."/>
            <person name="Du Pasquier L."/>
            <person name="Boudinot P."/>
            <person name="Liberles D.A."/>
            <person name="Volff J.N."/>
            <person name="Philippe H."/>
            <person name="Lenhard B."/>
            <person name="Roest Crollius H."/>
            <person name="Wincker P."/>
            <person name="Chourrout D."/>
        </authorList>
    </citation>
    <scope>NUCLEOTIDE SEQUENCE [LARGE SCALE GENOMIC DNA]</scope>
</reference>
<dbReference type="InterPro" id="IPR040176">
    <property type="entry name" value="RNF121/RNF175"/>
</dbReference>
<keyword evidence="4 8" id="KW-0863">Zinc-finger</keyword>
<dbReference type="EMBL" id="FN653026">
    <property type="protein sequence ID" value="CBY07658.1"/>
    <property type="molecule type" value="Genomic_DNA"/>
</dbReference>
<dbReference type="Pfam" id="PF13639">
    <property type="entry name" value="zf-RING_2"/>
    <property type="match status" value="1"/>
</dbReference>
<keyword evidence="3" id="KW-0479">Metal-binding</keyword>
<dbReference type="GO" id="GO:0005789">
    <property type="term" value="C:endoplasmic reticulum membrane"/>
    <property type="evidence" value="ECO:0007669"/>
    <property type="project" value="TreeGrafter"/>
</dbReference>
<evidence type="ECO:0000256" key="4">
    <source>
        <dbReference type="ARBA" id="ARBA00022771"/>
    </source>
</evidence>
<keyword evidence="6 9" id="KW-1133">Transmembrane helix</keyword>
<dbReference type="PANTHER" id="PTHR13407:SF0">
    <property type="entry name" value="FI05221P"/>
    <property type="match status" value="1"/>
</dbReference>
<evidence type="ECO:0000256" key="8">
    <source>
        <dbReference type="PROSITE-ProRule" id="PRU00175"/>
    </source>
</evidence>
<keyword evidence="7 9" id="KW-0472">Membrane</keyword>
<evidence type="ECO:0000256" key="5">
    <source>
        <dbReference type="ARBA" id="ARBA00022833"/>
    </source>
</evidence>
<dbReference type="FunCoup" id="E4X5Y5">
    <property type="interactions" value="473"/>
</dbReference>
<dbReference type="Proteomes" id="UP000001307">
    <property type="component" value="Unassembled WGS sequence"/>
</dbReference>
<keyword evidence="5" id="KW-0862">Zinc</keyword>
<dbReference type="PANTHER" id="PTHR13407">
    <property type="entry name" value="RNF121 PROTEIN"/>
    <property type="match status" value="1"/>
</dbReference>
<proteinExistence type="predicted"/>
<evidence type="ECO:0000256" key="7">
    <source>
        <dbReference type="ARBA" id="ARBA00023136"/>
    </source>
</evidence>
<evidence type="ECO:0000313" key="11">
    <source>
        <dbReference type="EMBL" id="CBY07658.1"/>
    </source>
</evidence>
<dbReference type="InterPro" id="IPR001841">
    <property type="entry name" value="Znf_RING"/>
</dbReference>
<dbReference type="GO" id="GO:0008270">
    <property type="term" value="F:zinc ion binding"/>
    <property type="evidence" value="ECO:0007669"/>
    <property type="project" value="UniProtKB-KW"/>
</dbReference>
<evidence type="ECO:0000256" key="9">
    <source>
        <dbReference type="SAM" id="Phobius"/>
    </source>
</evidence>
<dbReference type="AlphaFoldDB" id="E4X5Y5"/>
<dbReference type="InterPro" id="IPR013083">
    <property type="entry name" value="Znf_RING/FYVE/PHD"/>
</dbReference>
<feature type="domain" description="RING-type" evidence="10">
    <location>
        <begin position="203"/>
        <end position="252"/>
    </location>
</feature>
<dbReference type="InParanoid" id="E4X5Y5"/>
<dbReference type="GO" id="GO:0000139">
    <property type="term" value="C:Golgi membrane"/>
    <property type="evidence" value="ECO:0007669"/>
    <property type="project" value="TreeGrafter"/>
</dbReference>
<gene>
    <name evidence="11" type="ORF">GSOID_T00002647001</name>
</gene>
<feature type="transmembrane region" description="Helical" evidence="9">
    <location>
        <begin position="151"/>
        <end position="170"/>
    </location>
</feature>
<name>E4X5Y5_OIKDI</name>
<evidence type="ECO:0000256" key="6">
    <source>
        <dbReference type="ARBA" id="ARBA00022989"/>
    </source>
</evidence>
<evidence type="ECO:0000313" key="12">
    <source>
        <dbReference type="Proteomes" id="UP000001307"/>
    </source>
</evidence>
<dbReference type="CDD" id="cd16475">
    <property type="entry name" value="RING-H2_RNF121-like"/>
    <property type="match status" value="1"/>
</dbReference>
<feature type="transmembrane region" description="Helical" evidence="9">
    <location>
        <begin position="82"/>
        <end position="101"/>
    </location>
</feature>
<keyword evidence="2 9" id="KW-0812">Transmembrane</keyword>
<protein>
    <recommendedName>
        <fullName evidence="10">RING-type domain-containing protein</fullName>
    </recommendedName>
</protein>
<evidence type="ECO:0000256" key="2">
    <source>
        <dbReference type="ARBA" id="ARBA00022692"/>
    </source>
</evidence>
<organism evidence="11">
    <name type="scientific">Oikopleura dioica</name>
    <name type="common">Tunicate</name>
    <dbReference type="NCBI Taxonomy" id="34765"/>
    <lineage>
        <taxon>Eukaryota</taxon>
        <taxon>Metazoa</taxon>
        <taxon>Chordata</taxon>
        <taxon>Tunicata</taxon>
        <taxon>Appendicularia</taxon>
        <taxon>Copelata</taxon>
        <taxon>Oikopleuridae</taxon>
        <taxon>Oikopleura</taxon>
    </lineage>
</organism>
<dbReference type="OrthoDB" id="446635at2759"/>
<dbReference type="Gene3D" id="3.30.40.10">
    <property type="entry name" value="Zinc/RING finger domain, C3HC4 (zinc finger)"/>
    <property type="match status" value="1"/>
</dbReference>
<keyword evidence="12" id="KW-1185">Reference proteome</keyword>
<evidence type="ECO:0000259" key="10">
    <source>
        <dbReference type="PROSITE" id="PS50089"/>
    </source>
</evidence>
<evidence type="ECO:0000256" key="1">
    <source>
        <dbReference type="ARBA" id="ARBA00004141"/>
    </source>
</evidence>
<comment type="subcellular location">
    <subcellularLocation>
        <location evidence="1">Membrane</location>
        <topology evidence="1">Multi-pass membrane protein</topology>
    </subcellularLocation>
</comment>
<feature type="transmembrane region" description="Helical" evidence="9">
    <location>
        <begin position="122"/>
        <end position="145"/>
    </location>
</feature>
<dbReference type="GO" id="GO:0061630">
    <property type="term" value="F:ubiquitin protein ligase activity"/>
    <property type="evidence" value="ECO:0007669"/>
    <property type="project" value="TreeGrafter"/>
</dbReference>
<feature type="transmembrane region" description="Helical" evidence="9">
    <location>
        <begin position="32"/>
        <end position="50"/>
    </location>
</feature>
<feature type="transmembrane region" description="Helical" evidence="9">
    <location>
        <begin position="57"/>
        <end position="76"/>
    </location>
</feature>
<dbReference type="GO" id="GO:0036503">
    <property type="term" value="P:ERAD pathway"/>
    <property type="evidence" value="ECO:0007669"/>
    <property type="project" value="TreeGrafter"/>
</dbReference>
<sequence length="303" mass="34943">MVETVQERMKRIEEQKKYIKEHEGHEDMHAKMVLVLFGTLFATQIILFVWQKRHKRSYNAATLFGMLIIPPIWAISASFTRFLIIWTIYSLITAVIVRKATRKPLDRWTPRVVYGYFLKVFKLTYGVGTAGYLGFLIAFFGFPGLLMHAEAWLEMTLNLLFYGVYFGVVTKDLADYCTDRMASTMGFVTDDGMPMKHLNKDTCGVCGETNIGCDENGVPEKQHTLPCGHSFHDYCIRGWVIVGKKQICPVCKEKVDLKQFSSTPWEKVYVMYSGFLDWCRFMVCWMPVITSIVHGINHVMGYE</sequence>
<evidence type="ECO:0000256" key="3">
    <source>
        <dbReference type="ARBA" id="ARBA00022723"/>
    </source>
</evidence>